<name>A0A1I7SU00_BURXY</name>
<accession>A0A1I7SU00</accession>
<feature type="compositionally biased region" description="Basic and acidic residues" evidence="1">
    <location>
        <begin position="1"/>
        <end position="14"/>
    </location>
</feature>
<evidence type="ECO:0000313" key="2">
    <source>
        <dbReference type="Proteomes" id="UP000095284"/>
    </source>
</evidence>
<proteinExistence type="predicted"/>
<dbReference type="WBParaSite" id="BXY_1652000.1">
    <property type="protein sequence ID" value="BXY_1652000.1"/>
    <property type="gene ID" value="BXY_1652000"/>
</dbReference>
<organism evidence="2 3">
    <name type="scientific">Bursaphelenchus xylophilus</name>
    <name type="common">Pinewood nematode worm</name>
    <name type="synonym">Aphelenchoides xylophilus</name>
    <dbReference type="NCBI Taxonomy" id="6326"/>
    <lineage>
        <taxon>Eukaryota</taxon>
        <taxon>Metazoa</taxon>
        <taxon>Ecdysozoa</taxon>
        <taxon>Nematoda</taxon>
        <taxon>Chromadorea</taxon>
        <taxon>Rhabditida</taxon>
        <taxon>Tylenchina</taxon>
        <taxon>Tylenchomorpha</taxon>
        <taxon>Aphelenchoidea</taxon>
        <taxon>Aphelenchoididae</taxon>
        <taxon>Bursaphelenchus</taxon>
    </lineage>
</organism>
<dbReference type="Proteomes" id="UP000095284">
    <property type="component" value="Unplaced"/>
</dbReference>
<sequence length="142" mass="15042">MDRSVRNESAKGIEVEGGGGGEVLSGLRASGGMRLADGEKTGMSESGRWGRVPSDRQGPCCPFIAVQLKLPAPSRCVLQGLHSVCDDGPVGRSGALFHGRPFPVKRPAPLPTDWMCADPNAKQRLNLKGSQTVNPPKTKCCF</sequence>
<evidence type="ECO:0000256" key="1">
    <source>
        <dbReference type="SAM" id="MobiDB-lite"/>
    </source>
</evidence>
<protein>
    <submittedName>
        <fullName evidence="3">RBPJ-interacting and tubulin-associated protein</fullName>
    </submittedName>
</protein>
<dbReference type="AlphaFoldDB" id="A0A1I7SU00"/>
<evidence type="ECO:0000313" key="3">
    <source>
        <dbReference type="WBParaSite" id="BXY_1652000.1"/>
    </source>
</evidence>
<reference evidence="3" key="1">
    <citation type="submission" date="2016-11" db="UniProtKB">
        <authorList>
            <consortium name="WormBaseParasite"/>
        </authorList>
    </citation>
    <scope>IDENTIFICATION</scope>
</reference>
<feature type="region of interest" description="Disordered" evidence="1">
    <location>
        <begin position="1"/>
        <end position="53"/>
    </location>
</feature>